<organism evidence="3 4">
    <name type="scientific">Heracleum sosnowskyi</name>
    <dbReference type="NCBI Taxonomy" id="360622"/>
    <lineage>
        <taxon>Eukaryota</taxon>
        <taxon>Viridiplantae</taxon>
        <taxon>Streptophyta</taxon>
        <taxon>Embryophyta</taxon>
        <taxon>Tracheophyta</taxon>
        <taxon>Spermatophyta</taxon>
        <taxon>Magnoliopsida</taxon>
        <taxon>eudicotyledons</taxon>
        <taxon>Gunneridae</taxon>
        <taxon>Pentapetalae</taxon>
        <taxon>asterids</taxon>
        <taxon>campanulids</taxon>
        <taxon>Apiales</taxon>
        <taxon>Apiaceae</taxon>
        <taxon>Apioideae</taxon>
        <taxon>apioid superclade</taxon>
        <taxon>Tordylieae</taxon>
        <taxon>Tordyliinae</taxon>
        <taxon>Heracleum</taxon>
    </lineage>
</organism>
<gene>
    <name evidence="3" type="ORF">POM88_028075</name>
</gene>
<sequence length="164" mass="18701">MTYKVEREISASFFSTEANRFLPLKNLATVFLQQGCNFHENALRCYLHAVEIDSKDSVVWNQLGTLSCSMGLFSISRWAFEQGFNFETLAFPFSCFYVKNTIVESEPIPFSPRVIDKLEHKHVRLKFQNKRKAIDDELVEGVAAKKLNQNLDVHLAEATSTASC</sequence>
<comment type="caution">
    <text evidence="3">The sequence shown here is derived from an EMBL/GenBank/DDBJ whole genome shotgun (WGS) entry which is preliminary data.</text>
</comment>
<dbReference type="PANTHER" id="PTHR15502">
    <property type="entry name" value="CALCINEURIN-BINDING PROTEIN CABIN 1-RELATED"/>
    <property type="match status" value="1"/>
</dbReference>
<dbReference type="GO" id="GO:0031491">
    <property type="term" value="F:nucleosome binding"/>
    <property type="evidence" value="ECO:0007669"/>
    <property type="project" value="TreeGrafter"/>
</dbReference>
<reference evidence="3" key="1">
    <citation type="submission" date="2023-02" db="EMBL/GenBank/DDBJ databases">
        <title>Genome of toxic invasive species Heracleum sosnowskyi carries increased number of genes despite the absence of recent whole-genome duplications.</title>
        <authorList>
            <person name="Schelkunov M."/>
            <person name="Shtratnikova V."/>
            <person name="Makarenko M."/>
            <person name="Klepikova A."/>
            <person name="Omelchenko D."/>
            <person name="Novikova G."/>
            <person name="Obukhova E."/>
            <person name="Bogdanov V."/>
            <person name="Penin A."/>
            <person name="Logacheva M."/>
        </authorList>
    </citation>
    <scope>NUCLEOTIDE SEQUENCE</scope>
    <source>
        <strain evidence="3">Hsosn_3</strain>
        <tissue evidence="3">Leaf</tissue>
    </source>
</reference>
<name>A0AAD8MQ52_9APIA</name>
<dbReference type="Proteomes" id="UP001237642">
    <property type="component" value="Unassembled WGS sequence"/>
</dbReference>
<evidence type="ECO:0000313" key="4">
    <source>
        <dbReference type="Proteomes" id="UP001237642"/>
    </source>
</evidence>
<evidence type="ECO:0000313" key="3">
    <source>
        <dbReference type="EMBL" id="KAK1381331.1"/>
    </source>
</evidence>
<protein>
    <submittedName>
        <fullName evidence="3">Uncharacterized protein</fullName>
    </submittedName>
</protein>
<proteinExistence type="predicted"/>
<comment type="subcellular location">
    <subcellularLocation>
        <location evidence="1">Nucleus</location>
    </subcellularLocation>
</comment>
<dbReference type="Gene3D" id="1.25.40.10">
    <property type="entry name" value="Tetratricopeptide repeat domain"/>
    <property type="match status" value="1"/>
</dbReference>
<dbReference type="SUPFAM" id="SSF48452">
    <property type="entry name" value="TPR-like"/>
    <property type="match status" value="1"/>
</dbReference>
<keyword evidence="2" id="KW-0539">Nucleus</keyword>
<dbReference type="GO" id="GO:0006325">
    <property type="term" value="P:chromatin organization"/>
    <property type="evidence" value="ECO:0007669"/>
    <property type="project" value="InterPro"/>
</dbReference>
<evidence type="ECO:0000256" key="2">
    <source>
        <dbReference type="ARBA" id="ARBA00023242"/>
    </source>
</evidence>
<dbReference type="PANTHER" id="PTHR15502:SF7">
    <property type="entry name" value="CALCINEURIN-BINDING PROTEIN CABIN-1"/>
    <property type="match status" value="1"/>
</dbReference>
<dbReference type="InterPro" id="IPR033053">
    <property type="entry name" value="Hir3/CABIN1"/>
</dbReference>
<keyword evidence="4" id="KW-1185">Reference proteome</keyword>
<accession>A0AAD8MQ52</accession>
<dbReference type="GO" id="GO:0005634">
    <property type="term" value="C:nucleus"/>
    <property type="evidence" value="ECO:0007669"/>
    <property type="project" value="UniProtKB-SubCell"/>
</dbReference>
<dbReference type="InterPro" id="IPR011990">
    <property type="entry name" value="TPR-like_helical_dom_sf"/>
</dbReference>
<dbReference type="AlphaFoldDB" id="A0AAD8MQ52"/>
<reference evidence="3" key="2">
    <citation type="submission" date="2023-05" db="EMBL/GenBank/DDBJ databases">
        <authorList>
            <person name="Schelkunov M.I."/>
        </authorList>
    </citation>
    <scope>NUCLEOTIDE SEQUENCE</scope>
    <source>
        <strain evidence="3">Hsosn_3</strain>
        <tissue evidence="3">Leaf</tissue>
    </source>
</reference>
<dbReference type="EMBL" id="JAUIZM010000006">
    <property type="protein sequence ID" value="KAK1381331.1"/>
    <property type="molecule type" value="Genomic_DNA"/>
</dbReference>
<evidence type="ECO:0000256" key="1">
    <source>
        <dbReference type="ARBA" id="ARBA00004123"/>
    </source>
</evidence>